<evidence type="ECO:0000256" key="3">
    <source>
        <dbReference type="ARBA" id="ARBA00022989"/>
    </source>
</evidence>
<name>A0A6A7Y7K9_9HYPH</name>
<feature type="transmembrane region" description="Helical" evidence="5">
    <location>
        <begin position="250"/>
        <end position="268"/>
    </location>
</feature>
<keyword evidence="8" id="KW-1185">Reference proteome</keyword>
<feature type="transmembrane region" description="Helical" evidence="5">
    <location>
        <begin position="81"/>
        <end position="100"/>
    </location>
</feature>
<dbReference type="InterPro" id="IPR051533">
    <property type="entry name" value="WaaL-like"/>
</dbReference>
<evidence type="ECO:0000313" key="8">
    <source>
        <dbReference type="Proteomes" id="UP000332515"/>
    </source>
</evidence>
<feature type="transmembrane region" description="Helical" evidence="5">
    <location>
        <begin position="393"/>
        <end position="409"/>
    </location>
</feature>
<evidence type="ECO:0000313" key="7">
    <source>
        <dbReference type="EMBL" id="MQT14317.1"/>
    </source>
</evidence>
<evidence type="ECO:0000256" key="1">
    <source>
        <dbReference type="ARBA" id="ARBA00004141"/>
    </source>
</evidence>
<protein>
    <submittedName>
        <fullName evidence="7">O-antigen ligase family protein</fullName>
    </submittedName>
</protein>
<dbReference type="Pfam" id="PF04932">
    <property type="entry name" value="Wzy_C"/>
    <property type="match status" value="1"/>
</dbReference>
<keyword evidence="4 5" id="KW-0472">Membrane</keyword>
<keyword evidence="2 5" id="KW-0812">Transmembrane</keyword>
<dbReference type="GO" id="GO:0016874">
    <property type="term" value="F:ligase activity"/>
    <property type="evidence" value="ECO:0007669"/>
    <property type="project" value="UniProtKB-KW"/>
</dbReference>
<keyword evidence="3 5" id="KW-1133">Transmembrane helix</keyword>
<dbReference type="RefSeq" id="WP_153484799.1">
    <property type="nucleotide sequence ID" value="NZ_VWNA01000001.1"/>
</dbReference>
<feature type="domain" description="O-antigen ligase-related" evidence="6">
    <location>
        <begin position="210"/>
        <end position="347"/>
    </location>
</feature>
<feature type="transmembrane region" description="Helical" evidence="5">
    <location>
        <begin position="181"/>
        <end position="198"/>
    </location>
</feature>
<reference evidence="7 8" key="1">
    <citation type="submission" date="2019-09" db="EMBL/GenBank/DDBJ databases">
        <title>Segnochrobactrum spirostomi gen. nov., sp. nov., isolated from the ciliate Spirostomum cf. yagiui and description of a novel family, Segnochrobactraceae fam. nov. within the order Rhizobiales of the class Alphaproteobacteria.</title>
        <authorList>
            <person name="Akter S."/>
            <person name="Shazib S.U.A."/>
            <person name="Shin M.K."/>
        </authorList>
    </citation>
    <scope>NUCLEOTIDE SEQUENCE [LARGE SCALE GENOMIC DNA]</scope>
    <source>
        <strain evidence="7 8">Sp-1</strain>
    </source>
</reference>
<keyword evidence="7" id="KW-0436">Ligase</keyword>
<dbReference type="PANTHER" id="PTHR37422">
    <property type="entry name" value="TEICHURONIC ACID BIOSYNTHESIS PROTEIN TUAE"/>
    <property type="match status" value="1"/>
</dbReference>
<feature type="transmembrane region" description="Helical" evidence="5">
    <location>
        <begin position="23"/>
        <end position="42"/>
    </location>
</feature>
<feature type="transmembrane region" description="Helical" evidence="5">
    <location>
        <begin position="361"/>
        <end position="381"/>
    </location>
</feature>
<gene>
    <name evidence="7" type="ORF">F0357_17025</name>
</gene>
<dbReference type="InterPro" id="IPR007016">
    <property type="entry name" value="O-antigen_ligase-rel_domated"/>
</dbReference>
<comment type="subcellular location">
    <subcellularLocation>
        <location evidence="1">Membrane</location>
        <topology evidence="1">Multi-pass membrane protein</topology>
    </subcellularLocation>
</comment>
<feature type="transmembrane region" description="Helical" evidence="5">
    <location>
        <begin position="298"/>
        <end position="319"/>
    </location>
</feature>
<feature type="transmembrane region" description="Helical" evidence="5">
    <location>
        <begin position="48"/>
        <end position="69"/>
    </location>
</feature>
<feature type="transmembrane region" description="Helical" evidence="5">
    <location>
        <begin position="331"/>
        <end position="355"/>
    </location>
</feature>
<proteinExistence type="predicted"/>
<sequence>MVVRKDGAAARRGSVTAVRGPDWAARLPAGLVYLAIAAVALVPSHPVWMIAYLGLTLIGLAALATDVGLRRQVFGDPTWRLALIGFVIVLGWQIVSLIGRGDVASGRTWGEAASSVSVFAYGLVILAARRRHPGFARDVLVVAAFVIALGVAIAAILQFGLHIGFNERLYLYGRANNPSTASTTIAFGVGAAAFAALAAQGRLRAALIAALLVNLIGLALTQSRGPITDIVLAGAVVVVASRLRPDIRPLGTVIATVCVLAIPLGLVLSEPLLHHALTSVCAGASGQSVCRPSYRFDIWQAALASIAAHPWFGAGPFAILDGKGNHPHNGYLVLAFYFGIPAAIGYVLVILNSYAAALRGFAAPLKRFALFGIVFAMLYMMTDLSNTFSFINTYYLFLWLPIFLALPAGDGTDA</sequence>
<dbReference type="AlphaFoldDB" id="A0A6A7Y7K9"/>
<feature type="transmembrane region" description="Helical" evidence="5">
    <location>
        <begin position="205"/>
        <end position="221"/>
    </location>
</feature>
<dbReference type="EMBL" id="VWNA01000001">
    <property type="protein sequence ID" value="MQT14317.1"/>
    <property type="molecule type" value="Genomic_DNA"/>
</dbReference>
<evidence type="ECO:0000256" key="2">
    <source>
        <dbReference type="ARBA" id="ARBA00022692"/>
    </source>
</evidence>
<feature type="transmembrane region" description="Helical" evidence="5">
    <location>
        <begin position="112"/>
        <end position="128"/>
    </location>
</feature>
<evidence type="ECO:0000256" key="5">
    <source>
        <dbReference type="SAM" id="Phobius"/>
    </source>
</evidence>
<evidence type="ECO:0000256" key="4">
    <source>
        <dbReference type="ARBA" id="ARBA00023136"/>
    </source>
</evidence>
<feature type="transmembrane region" description="Helical" evidence="5">
    <location>
        <begin position="140"/>
        <end position="161"/>
    </location>
</feature>
<evidence type="ECO:0000259" key="6">
    <source>
        <dbReference type="Pfam" id="PF04932"/>
    </source>
</evidence>
<dbReference type="GO" id="GO:0016020">
    <property type="term" value="C:membrane"/>
    <property type="evidence" value="ECO:0007669"/>
    <property type="project" value="UniProtKB-SubCell"/>
</dbReference>
<accession>A0A6A7Y7K9</accession>
<dbReference type="PANTHER" id="PTHR37422:SF13">
    <property type="entry name" value="LIPOPOLYSACCHARIDE BIOSYNTHESIS PROTEIN PA4999-RELATED"/>
    <property type="match status" value="1"/>
</dbReference>
<dbReference type="Proteomes" id="UP000332515">
    <property type="component" value="Unassembled WGS sequence"/>
</dbReference>
<organism evidence="7 8">
    <name type="scientific">Segnochrobactrum spirostomi</name>
    <dbReference type="NCBI Taxonomy" id="2608987"/>
    <lineage>
        <taxon>Bacteria</taxon>
        <taxon>Pseudomonadati</taxon>
        <taxon>Pseudomonadota</taxon>
        <taxon>Alphaproteobacteria</taxon>
        <taxon>Hyphomicrobiales</taxon>
        <taxon>Segnochrobactraceae</taxon>
        <taxon>Segnochrobactrum</taxon>
    </lineage>
</organism>
<comment type="caution">
    <text evidence="7">The sequence shown here is derived from an EMBL/GenBank/DDBJ whole genome shotgun (WGS) entry which is preliminary data.</text>
</comment>